<dbReference type="STRING" id="31246.A0A183Q3H0"/>
<reference evidence="1 2" key="1">
    <citation type="submission" date="2018-11" db="EMBL/GenBank/DDBJ databases">
        <authorList>
            <consortium name="Pathogen Informatics"/>
        </authorList>
    </citation>
    <scope>NUCLEOTIDE SEQUENCE [LARGE SCALE GENOMIC DNA]</scope>
    <source>
        <strain>Denwood</strain>
        <strain evidence="2">Zambia</strain>
    </source>
</reference>
<dbReference type="AlphaFoldDB" id="A0A183Q3H0"/>
<evidence type="ECO:0000313" key="2">
    <source>
        <dbReference type="Proteomes" id="UP000269396"/>
    </source>
</evidence>
<evidence type="ECO:0000313" key="1">
    <source>
        <dbReference type="EMBL" id="VDP84257.1"/>
    </source>
</evidence>
<gene>
    <name evidence="1" type="ORF">SMTD_LOCUS21156</name>
</gene>
<accession>A0A183Q3H0</accession>
<sequence length="100" mass="11505">MHLHEFVAYPELLTLSIDQLSTCILKGLSMVHSLIQCTLSVPKELYMFQKDQLTLHGTVHNTKDDDNDNGNKIPKSDENNGKFVFTCMCDYLIHFQFDII</sequence>
<dbReference type="EMBL" id="UZAL01046479">
    <property type="protein sequence ID" value="VDP84257.1"/>
    <property type="molecule type" value="Genomic_DNA"/>
</dbReference>
<proteinExistence type="predicted"/>
<organism evidence="1 2">
    <name type="scientific">Schistosoma mattheei</name>
    <dbReference type="NCBI Taxonomy" id="31246"/>
    <lineage>
        <taxon>Eukaryota</taxon>
        <taxon>Metazoa</taxon>
        <taxon>Spiralia</taxon>
        <taxon>Lophotrochozoa</taxon>
        <taxon>Platyhelminthes</taxon>
        <taxon>Trematoda</taxon>
        <taxon>Digenea</taxon>
        <taxon>Strigeidida</taxon>
        <taxon>Schistosomatoidea</taxon>
        <taxon>Schistosomatidae</taxon>
        <taxon>Schistosoma</taxon>
    </lineage>
</organism>
<protein>
    <submittedName>
        <fullName evidence="1">Uncharacterized protein</fullName>
    </submittedName>
</protein>
<dbReference type="Proteomes" id="UP000269396">
    <property type="component" value="Unassembled WGS sequence"/>
</dbReference>
<name>A0A183Q3H0_9TREM</name>
<keyword evidence="2" id="KW-1185">Reference proteome</keyword>